<dbReference type="InterPro" id="IPR002201">
    <property type="entry name" value="Glyco_trans_9"/>
</dbReference>
<dbReference type="InterPro" id="IPR011916">
    <property type="entry name" value="LipoPS_heptosylTferase-III"/>
</dbReference>
<dbReference type="AlphaFoldDB" id="A0A7X6DPM4"/>
<dbReference type="PANTHER" id="PTHR30160:SF1">
    <property type="entry name" value="LIPOPOLYSACCHARIDE 1,2-N-ACETYLGLUCOSAMINETRANSFERASE-RELATED"/>
    <property type="match status" value="1"/>
</dbReference>
<dbReference type="NCBIfam" id="TIGR02201">
    <property type="entry name" value="heptsyl_trn_III"/>
    <property type="match status" value="1"/>
</dbReference>
<dbReference type="Proteomes" id="UP000534783">
    <property type="component" value="Unassembled WGS sequence"/>
</dbReference>
<evidence type="ECO:0000256" key="2">
    <source>
        <dbReference type="ARBA" id="ARBA00022679"/>
    </source>
</evidence>
<comment type="caution">
    <text evidence="3">The sequence shown here is derived from an EMBL/GenBank/DDBJ whole genome shotgun (WGS) entry which is preliminary data.</text>
</comment>
<dbReference type="GO" id="GO:0008713">
    <property type="term" value="F:ADP-heptose-lipopolysaccharide heptosyltransferase activity"/>
    <property type="evidence" value="ECO:0007669"/>
    <property type="project" value="TreeGrafter"/>
</dbReference>
<keyword evidence="4" id="KW-1185">Reference proteome</keyword>
<dbReference type="GO" id="GO:0009244">
    <property type="term" value="P:lipopolysaccharide core region biosynthetic process"/>
    <property type="evidence" value="ECO:0007669"/>
    <property type="project" value="TreeGrafter"/>
</dbReference>
<gene>
    <name evidence="3" type="primary">rfaQ</name>
    <name evidence="3" type="ORF">MNODULE_09505</name>
</gene>
<organism evidence="3 4">
    <name type="scientific">Candidatus Manganitrophus noduliformans</name>
    <dbReference type="NCBI Taxonomy" id="2606439"/>
    <lineage>
        <taxon>Bacteria</taxon>
        <taxon>Pseudomonadati</taxon>
        <taxon>Nitrospirota</taxon>
        <taxon>Nitrospiria</taxon>
        <taxon>Candidatus Troglogloeales</taxon>
        <taxon>Candidatus Manganitrophaceae</taxon>
        <taxon>Candidatus Manganitrophus</taxon>
    </lineage>
</organism>
<protein>
    <submittedName>
        <fullName evidence="3">Putative lipopolysaccharide heptosyltransferase III</fullName>
    </submittedName>
</protein>
<dbReference type="EMBL" id="VTOW01000002">
    <property type="protein sequence ID" value="NKE70972.1"/>
    <property type="molecule type" value="Genomic_DNA"/>
</dbReference>
<keyword evidence="1" id="KW-0328">Glycosyltransferase</keyword>
<reference evidence="3 4" key="1">
    <citation type="journal article" date="2020" name="Nature">
        <title>Bacterial chemolithoautotrophy via manganese oxidation.</title>
        <authorList>
            <person name="Yu H."/>
            <person name="Leadbetter J.R."/>
        </authorList>
    </citation>
    <scope>NUCLEOTIDE SEQUENCE [LARGE SCALE GENOMIC DNA]</scope>
    <source>
        <strain evidence="3 4">Mn-1</strain>
    </source>
</reference>
<dbReference type="Gene3D" id="3.40.50.2000">
    <property type="entry name" value="Glycogen Phosphorylase B"/>
    <property type="match status" value="2"/>
</dbReference>
<dbReference type="PANTHER" id="PTHR30160">
    <property type="entry name" value="TETRAACYLDISACCHARIDE 4'-KINASE-RELATED"/>
    <property type="match status" value="1"/>
</dbReference>
<dbReference type="Pfam" id="PF01075">
    <property type="entry name" value="Glyco_transf_9"/>
    <property type="match status" value="1"/>
</dbReference>
<keyword evidence="2 3" id="KW-0808">Transferase</keyword>
<name>A0A7X6DPM4_9BACT</name>
<dbReference type="CDD" id="cd03789">
    <property type="entry name" value="GT9_LPS_heptosyltransferase"/>
    <property type="match status" value="1"/>
</dbReference>
<dbReference type="InterPro" id="IPR051199">
    <property type="entry name" value="LPS_LOS_Heptosyltrfase"/>
</dbReference>
<evidence type="ECO:0000313" key="3">
    <source>
        <dbReference type="EMBL" id="NKE70972.1"/>
    </source>
</evidence>
<proteinExistence type="predicted"/>
<dbReference type="GO" id="GO:0005829">
    <property type="term" value="C:cytosol"/>
    <property type="evidence" value="ECO:0007669"/>
    <property type="project" value="TreeGrafter"/>
</dbReference>
<accession>A0A7X6DPM4</accession>
<dbReference type="RefSeq" id="WP_168059317.1">
    <property type="nucleotide sequence ID" value="NZ_VTOW01000002.1"/>
</dbReference>
<sequence length="378" mass="42717">MIDFRPEAIKSVLLMLFRQIGDVLLATPTIRAFKEAFPGSRLSVVVFKESAPVLEGNPFVDRIVVVDPKWKGLPLMERLWRERLMLSEIRETKADLAVNLTTGDRGLFLSLLSGAPRRLGLLPRERFPLLMRLIYTHRYRVPTPHTHAVERHLESIRSLGYEPIEKRPQLFFSKEEEDRVVSLLTAQGWSEARQQEGRYLVQIHPTSRLFFKCWQDDAMGAVIDHLIGERNVDVVVTGGPAPAEREKIERILSFSKRRPMNLVGQTSLRELAALSRRADLFFGVDSAPMHIAAAMATPVIALFGPSVAEIWRPWGAGHTTLAKDFSCLPCGQDGCGGSKRSRCLEETTAEEVIVEIDRYLLHLDAMSRQPSMIRFLPA</sequence>
<evidence type="ECO:0000313" key="4">
    <source>
        <dbReference type="Proteomes" id="UP000534783"/>
    </source>
</evidence>
<dbReference type="SUPFAM" id="SSF53756">
    <property type="entry name" value="UDP-Glycosyltransferase/glycogen phosphorylase"/>
    <property type="match status" value="1"/>
</dbReference>
<evidence type="ECO:0000256" key="1">
    <source>
        <dbReference type="ARBA" id="ARBA00022676"/>
    </source>
</evidence>